<dbReference type="InterPro" id="IPR001126">
    <property type="entry name" value="UmuC"/>
</dbReference>
<evidence type="ECO:0000256" key="10">
    <source>
        <dbReference type="ARBA" id="ARBA00023204"/>
    </source>
</evidence>
<evidence type="ECO:0000256" key="9">
    <source>
        <dbReference type="ARBA" id="ARBA00022932"/>
    </source>
</evidence>
<accession>A0A5N6MIK2</accession>
<feature type="active site" evidence="13">
    <location>
        <position position="99"/>
    </location>
</feature>
<comment type="function">
    <text evidence="11 13">Poorly processive, error-prone DNA polymerase involved in untargeted mutagenesis. Copies undamaged DNA at stalled replication forks, which arise in vivo from mismatched or misaligned primer ends. These misaligned primers can be extended by PolIV. Exhibits no 3'-5' exonuclease (proofreading) activity. May be involved in translesional synthesis, in conjunction with the beta clamp from PolIII.</text>
</comment>
<evidence type="ECO:0000313" key="15">
    <source>
        <dbReference type="EMBL" id="KAD3633370.1"/>
    </source>
</evidence>
<evidence type="ECO:0000256" key="7">
    <source>
        <dbReference type="ARBA" id="ARBA00022763"/>
    </source>
</evidence>
<sequence>MHVDMDAFYVSVELLKRPDLIGAPVIVGGLGGRSVVLSASYEARRYGVHSAMPMSVARRQCPQAVVLEPHQEEYRTFSGQLMQIFESITPLVEQLSVDEAFLDIAGSMRRLGPPRVIGELIRSRVAAELGMTASVGIAATKFVAKIASTRCKPNGLLLVPREQTVDFLHTLDVSALWGVGAKTREAMARVGIATVADVANTPPSVLRRLLGAVGDHVYELSWGRDPRAVTPVRKEKSIGAEETFASDVSSDDVLHTELLRLAHRSAVRLRAAGLQCRSVSLKLRYADFTTLTRTRTLPEPVDSAQMIYETARGLLTALGPRPQSVRLIGLRAEQLESAEGAAMQLTLDGREDNWRSAEDALDRINRRFGELGVVPARLIAPSSRKPPPDARPNT</sequence>
<dbReference type="Gene3D" id="1.10.150.20">
    <property type="entry name" value="5' to 3' exonuclease, C-terminal subdomain"/>
    <property type="match status" value="1"/>
</dbReference>
<evidence type="ECO:0000256" key="2">
    <source>
        <dbReference type="ARBA" id="ARBA00022457"/>
    </source>
</evidence>
<dbReference type="RefSeq" id="WP_152272533.1">
    <property type="nucleotide sequence ID" value="NZ_VTFX01000004.1"/>
</dbReference>
<evidence type="ECO:0000256" key="5">
    <source>
        <dbReference type="ARBA" id="ARBA00022705"/>
    </source>
</evidence>
<feature type="binding site" evidence="13">
    <location>
        <position position="98"/>
    </location>
    <ligand>
        <name>Mg(2+)</name>
        <dbReference type="ChEBI" id="CHEBI:18420"/>
    </ligand>
</feature>
<keyword evidence="9 13" id="KW-0239">DNA-directed DNA polymerase</keyword>
<evidence type="ECO:0000256" key="1">
    <source>
        <dbReference type="ARBA" id="ARBA00010945"/>
    </source>
</evidence>
<protein>
    <recommendedName>
        <fullName evidence="13">DNA polymerase IV</fullName>
        <shortName evidence="13">Pol IV</shortName>
        <ecNumber evidence="13">2.7.7.7</ecNumber>
    </recommendedName>
</protein>
<reference evidence="15 16" key="1">
    <citation type="submission" date="2019-08" db="EMBL/GenBank/DDBJ databases">
        <title>Arthrobacter sp. nov., isolated from plateau pika and Tibetan wild ass.</title>
        <authorList>
            <person name="Ge Y."/>
        </authorList>
    </citation>
    <scope>NUCLEOTIDE SEQUENCE [LARGE SCALE GENOMIC DNA]</scope>
    <source>
        <strain evidence="15 16">785</strain>
    </source>
</reference>
<keyword evidence="2 13" id="KW-0515">Mutator protein</keyword>
<comment type="subcellular location">
    <subcellularLocation>
        <location evidence="13">Cytoplasm</location>
    </subcellularLocation>
</comment>
<dbReference type="GO" id="GO:0006281">
    <property type="term" value="P:DNA repair"/>
    <property type="evidence" value="ECO:0007669"/>
    <property type="project" value="UniProtKB-UniRule"/>
</dbReference>
<keyword evidence="5 13" id="KW-0235">DNA replication</keyword>
<proteinExistence type="inferred from homology"/>
<dbReference type="Gene3D" id="3.30.1490.100">
    <property type="entry name" value="DNA polymerase, Y-family, little finger domain"/>
    <property type="match status" value="1"/>
</dbReference>
<dbReference type="Pfam" id="PF11799">
    <property type="entry name" value="IMS_C"/>
    <property type="match status" value="1"/>
</dbReference>
<evidence type="ECO:0000256" key="3">
    <source>
        <dbReference type="ARBA" id="ARBA00022679"/>
    </source>
</evidence>
<feature type="site" description="Substrate discrimination" evidence="13">
    <location>
        <position position="9"/>
    </location>
</feature>
<feature type="domain" description="UmuC" evidence="14">
    <location>
        <begin position="1"/>
        <end position="180"/>
    </location>
</feature>
<evidence type="ECO:0000256" key="13">
    <source>
        <dbReference type="HAMAP-Rule" id="MF_01113"/>
    </source>
</evidence>
<comment type="subunit">
    <text evidence="13">Monomer.</text>
</comment>
<keyword evidence="3 13" id="KW-0808">Transferase</keyword>
<evidence type="ECO:0000256" key="12">
    <source>
        <dbReference type="ARBA" id="ARBA00049244"/>
    </source>
</evidence>
<keyword evidence="10 13" id="KW-0234">DNA repair</keyword>
<dbReference type="PANTHER" id="PTHR11076:SF33">
    <property type="entry name" value="DNA POLYMERASE KAPPA"/>
    <property type="match status" value="1"/>
</dbReference>
<dbReference type="GO" id="GO:0000287">
    <property type="term" value="F:magnesium ion binding"/>
    <property type="evidence" value="ECO:0007669"/>
    <property type="project" value="UniProtKB-UniRule"/>
</dbReference>
<gene>
    <name evidence="13 15" type="primary">dinB</name>
    <name evidence="15" type="ORF">GD627_10700</name>
</gene>
<dbReference type="InterPro" id="IPR036775">
    <property type="entry name" value="DNA_pol_Y-fam_lit_finger_sf"/>
</dbReference>
<dbReference type="AlphaFoldDB" id="A0A5N6MIK2"/>
<comment type="catalytic activity">
    <reaction evidence="12 13">
        <text>DNA(n) + a 2'-deoxyribonucleoside 5'-triphosphate = DNA(n+1) + diphosphate</text>
        <dbReference type="Rhea" id="RHEA:22508"/>
        <dbReference type="Rhea" id="RHEA-COMP:17339"/>
        <dbReference type="Rhea" id="RHEA-COMP:17340"/>
        <dbReference type="ChEBI" id="CHEBI:33019"/>
        <dbReference type="ChEBI" id="CHEBI:61560"/>
        <dbReference type="ChEBI" id="CHEBI:173112"/>
        <dbReference type="EC" id="2.7.7.7"/>
    </reaction>
</comment>
<name>A0A5N6MIK2_9MICC</name>
<dbReference type="InterPro" id="IPR017961">
    <property type="entry name" value="DNA_pol_Y-fam_little_finger"/>
</dbReference>
<comment type="cofactor">
    <cofactor evidence="13">
        <name>Mg(2+)</name>
        <dbReference type="ChEBI" id="CHEBI:18420"/>
    </cofactor>
    <text evidence="13">Binds 2 magnesium ions per subunit.</text>
</comment>
<dbReference type="Proteomes" id="UP000326852">
    <property type="component" value="Unassembled WGS sequence"/>
</dbReference>
<dbReference type="Pfam" id="PF00817">
    <property type="entry name" value="IMS"/>
    <property type="match status" value="1"/>
</dbReference>
<keyword evidence="4 13" id="KW-0548">Nucleotidyltransferase</keyword>
<dbReference type="GO" id="GO:0005829">
    <property type="term" value="C:cytosol"/>
    <property type="evidence" value="ECO:0007669"/>
    <property type="project" value="TreeGrafter"/>
</dbReference>
<organism evidence="15 16">
    <name type="scientific">Arthrobacter yangruifuii</name>
    <dbReference type="NCBI Taxonomy" id="2606616"/>
    <lineage>
        <taxon>Bacteria</taxon>
        <taxon>Bacillati</taxon>
        <taxon>Actinomycetota</taxon>
        <taxon>Actinomycetes</taxon>
        <taxon>Micrococcales</taxon>
        <taxon>Micrococcaceae</taxon>
        <taxon>Arthrobacter</taxon>
    </lineage>
</organism>
<dbReference type="InterPro" id="IPR022880">
    <property type="entry name" value="DNApol_IV"/>
</dbReference>
<evidence type="ECO:0000313" key="16">
    <source>
        <dbReference type="Proteomes" id="UP000326852"/>
    </source>
</evidence>
<dbReference type="SUPFAM" id="SSF100879">
    <property type="entry name" value="Lesion bypass DNA polymerase (Y-family), little finger domain"/>
    <property type="match status" value="1"/>
</dbReference>
<evidence type="ECO:0000256" key="11">
    <source>
        <dbReference type="ARBA" id="ARBA00025589"/>
    </source>
</evidence>
<dbReference type="PANTHER" id="PTHR11076">
    <property type="entry name" value="DNA REPAIR POLYMERASE UMUC / TRANSFERASE FAMILY MEMBER"/>
    <property type="match status" value="1"/>
</dbReference>
<evidence type="ECO:0000256" key="6">
    <source>
        <dbReference type="ARBA" id="ARBA00022723"/>
    </source>
</evidence>
<dbReference type="CDD" id="cd03586">
    <property type="entry name" value="PolY_Pol_IV_kappa"/>
    <property type="match status" value="1"/>
</dbReference>
<dbReference type="GO" id="GO:0003684">
    <property type="term" value="F:damaged DNA binding"/>
    <property type="evidence" value="ECO:0007669"/>
    <property type="project" value="InterPro"/>
</dbReference>
<keyword evidence="16" id="KW-1185">Reference proteome</keyword>
<dbReference type="InterPro" id="IPR043502">
    <property type="entry name" value="DNA/RNA_pol_sf"/>
</dbReference>
<dbReference type="HAMAP" id="MF_01113">
    <property type="entry name" value="DNApol_IV"/>
    <property type="match status" value="1"/>
</dbReference>
<dbReference type="GO" id="GO:0006261">
    <property type="term" value="P:DNA-templated DNA replication"/>
    <property type="evidence" value="ECO:0007669"/>
    <property type="project" value="UniProtKB-UniRule"/>
</dbReference>
<dbReference type="GO" id="GO:0042276">
    <property type="term" value="P:error-prone translesion synthesis"/>
    <property type="evidence" value="ECO:0007669"/>
    <property type="project" value="TreeGrafter"/>
</dbReference>
<keyword evidence="6 13" id="KW-0479">Metal-binding</keyword>
<comment type="similarity">
    <text evidence="1 13">Belongs to the DNA polymerase type-Y family.</text>
</comment>
<keyword evidence="7 13" id="KW-0227">DNA damage</keyword>
<comment type="caution">
    <text evidence="15">The sequence shown here is derived from an EMBL/GenBank/DDBJ whole genome shotgun (WGS) entry which is preliminary data.</text>
</comment>
<dbReference type="PROSITE" id="PS50173">
    <property type="entry name" value="UMUC"/>
    <property type="match status" value="1"/>
</dbReference>
<dbReference type="EMBL" id="VTFX01000004">
    <property type="protein sequence ID" value="KAD3633370.1"/>
    <property type="molecule type" value="Genomic_DNA"/>
</dbReference>
<evidence type="ECO:0000256" key="8">
    <source>
        <dbReference type="ARBA" id="ARBA00022842"/>
    </source>
</evidence>
<evidence type="ECO:0000256" key="4">
    <source>
        <dbReference type="ARBA" id="ARBA00022695"/>
    </source>
</evidence>
<dbReference type="NCBIfam" id="NF002677">
    <property type="entry name" value="PRK02406.1"/>
    <property type="match status" value="1"/>
</dbReference>
<keyword evidence="8 13" id="KW-0460">Magnesium</keyword>
<dbReference type="EC" id="2.7.7.7" evidence="13"/>
<dbReference type="FunFam" id="3.30.1490.100:FF:000004">
    <property type="entry name" value="DNA polymerase IV"/>
    <property type="match status" value="1"/>
</dbReference>
<feature type="binding site" evidence="13">
    <location>
        <position position="4"/>
    </location>
    <ligand>
        <name>Mg(2+)</name>
        <dbReference type="ChEBI" id="CHEBI:18420"/>
    </ligand>
</feature>
<evidence type="ECO:0000259" key="14">
    <source>
        <dbReference type="PROSITE" id="PS50173"/>
    </source>
</evidence>
<dbReference type="GO" id="GO:0009432">
    <property type="term" value="P:SOS response"/>
    <property type="evidence" value="ECO:0007669"/>
    <property type="project" value="TreeGrafter"/>
</dbReference>
<dbReference type="InterPro" id="IPR043128">
    <property type="entry name" value="Rev_trsase/Diguanyl_cyclase"/>
</dbReference>
<dbReference type="Gene3D" id="3.30.70.270">
    <property type="match status" value="1"/>
</dbReference>
<dbReference type="Gene3D" id="3.40.1170.60">
    <property type="match status" value="1"/>
</dbReference>
<dbReference type="InterPro" id="IPR050116">
    <property type="entry name" value="DNA_polymerase-Y"/>
</dbReference>
<keyword evidence="13" id="KW-0238">DNA-binding</keyword>
<dbReference type="SUPFAM" id="SSF56672">
    <property type="entry name" value="DNA/RNA polymerases"/>
    <property type="match status" value="1"/>
</dbReference>
<dbReference type="NCBIfam" id="NF003015">
    <property type="entry name" value="PRK03858.1"/>
    <property type="match status" value="1"/>
</dbReference>
<keyword evidence="13" id="KW-0963">Cytoplasm</keyword>
<dbReference type="GO" id="GO:0003887">
    <property type="term" value="F:DNA-directed DNA polymerase activity"/>
    <property type="evidence" value="ECO:0007669"/>
    <property type="project" value="UniProtKB-UniRule"/>
</dbReference>